<keyword evidence="2" id="KW-0812">Transmembrane</keyword>
<gene>
    <name evidence="2" type="ORF">TGCAST_388890</name>
</gene>
<protein>
    <submittedName>
        <fullName evidence="2">Putative transmembrane protein</fullName>
    </submittedName>
</protein>
<evidence type="ECO:0000256" key="1">
    <source>
        <dbReference type="SAM" id="MobiDB-lite"/>
    </source>
</evidence>
<sequence>MFPSLLFIFLVFLSCLLSRLSVVLYTLSPFFLLLVASSRAGNGEAKEAHHDEWHKEYCCSSLKANRVFVPPFLPFRVSSFLWSTRRGAHPFSTAQPQRRACNGVCFYPIQPCSPSRRESEDGGSLRHPRTFQQLQGRQLAFRLCAGNQTACEASSAPDGCSRRRRARKCTQKSLPGVG</sequence>
<comment type="caution">
    <text evidence="2">The sequence shown here is derived from an EMBL/GenBank/DDBJ whole genome shotgun (WGS) entry which is preliminary data.</text>
</comment>
<keyword evidence="2" id="KW-0472">Membrane</keyword>
<evidence type="ECO:0000313" key="3">
    <source>
        <dbReference type="Proteomes" id="UP000284452"/>
    </source>
</evidence>
<evidence type="ECO:0000313" key="2">
    <source>
        <dbReference type="EMBL" id="RQX69375.1"/>
    </source>
</evidence>
<feature type="region of interest" description="Disordered" evidence="1">
    <location>
        <begin position="151"/>
        <end position="178"/>
    </location>
</feature>
<dbReference type="EMBL" id="AHIV02001584">
    <property type="protein sequence ID" value="RQX69375.1"/>
    <property type="molecule type" value="Genomic_DNA"/>
</dbReference>
<proteinExistence type="predicted"/>
<accession>A0A425HTE1</accession>
<dbReference type="Proteomes" id="UP000284452">
    <property type="component" value="Unassembled WGS sequence"/>
</dbReference>
<reference evidence="2 3" key="1">
    <citation type="submission" date="2017-10" db="EMBL/GenBank/DDBJ databases">
        <authorList>
            <person name="Sibley D."/>
            <person name="Venepally P."/>
            <person name="Karamycheva S."/>
            <person name="Hadjithomas M."/>
            <person name="Khan A."/>
            <person name="Brunk B."/>
            <person name="Roos D."/>
            <person name="Caler E."/>
            <person name="Lorenzi H."/>
        </authorList>
    </citation>
    <scope>NUCLEOTIDE SEQUENCE [LARGE SCALE GENOMIC DNA]</scope>
    <source>
        <strain evidence="2 3">CAST</strain>
    </source>
</reference>
<organism evidence="2 3">
    <name type="scientific">Toxoplasma gondii CAST</name>
    <dbReference type="NCBI Taxonomy" id="943122"/>
    <lineage>
        <taxon>Eukaryota</taxon>
        <taxon>Sar</taxon>
        <taxon>Alveolata</taxon>
        <taxon>Apicomplexa</taxon>
        <taxon>Conoidasida</taxon>
        <taxon>Coccidia</taxon>
        <taxon>Eucoccidiorida</taxon>
        <taxon>Eimeriorina</taxon>
        <taxon>Sarcocystidae</taxon>
        <taxon>Toxoplasma</taxon>
    </lineage>
</organism>
<dbReference type="AlphaFoldDB" id="A0A425HTE1"/>
<name>A0A425HTE1_TOXGO</name>
<dbReference type="VEuPathDB" id="ToxoDB:TGCAST_388890"/>